<keyword evidence="2" id="KW-1185">Reference proteome</keyword>
<comment type="caution">
    <text evidence="1">The sequence shown here is derived from an EMBL/GenBank/DDBJ whole genome shotgun (WGS) entry which is preliminary data.</text>
</comment>
<gene>
    <name evidence="1" type="ORF">L6452_05919</name>
</gene>
<dbReference type="Proteomes" id="UP001055879">
    <property type="component" value="Linkage Group LG02"/>
</dbReference>
<protein>
    <submittedName>
        <fullName evidence="1">Uncharacterized protein</fullName>
    </submittedName>
</protein>
<evidence type="ECO:0000313" key="1">
    <source>
        <dbReference type="EMBL" id="KAI3758359.1"/>
    </source>
</evidence>
<proteinExistence type="predicted"/>
<accession>A0ACB9EHE9</accession>
<evidence type="ECO:0000313" key="2">
    <source>
        <dbReference type="Proteomes" id="UP001055879"/>
    </source>
</evidence>
<name>A0ACB9EHE9_ARCLA</name>
<sequence length="154" mass="18438">MDTEIVHQEPYVAEEPMIQADNVEMEIEKLSEVVMKEAEEPQDIEEHIELRETLMVTTIKHFFTTKMMLTRLHLLPLLLDLLKFQVDNVEETLTEIKEDFTLILESCKVQVDKRKKGYDYQDDPDYHKGKKLQLIQWFRVVSKRKKEMLLNMQK</sequence>
<organism evidence="1 2">
    <name type="scientific">Arctium lappa</name>
    <name type="common">Greater burdock</name>
    <name type="synonym">Lappa major</name>
    <dbReference type="NCBI Taxonomy" id="4217"/>
    <lineage>
        <taxon>Eukaryota</taxon>
        <taxon>Viridiplantae</taxon>
        <taxon>Streptophyta</taxon>
        <taxon>Embryophyta</taxon>
        <taxon>Tracheophyta</taxon>
        <taxon>Spermatophyta</taxon>
        <taxon>Magnoliopsida</taxon>
        <taxon>eudicotyledons</taxon>
        <taxon>Gunneridae</taxon>
        <taxon>Pentapetalae</taxon>
        <taxon>asterids</taxon>
        <taxon>campanulids</taxon>
        <taxon>Asterales</taxon>
        <taxon>Asteraceae</taxon>
        <taxon>Carduoideae</taxon>
        <taxon>Cardueae</taxon>
        <taxon>Arctiinae</taxon>
        <taxon>Arctium</taxon>
    </lineage>
</organism>
<dbReference type="EMBL" id="CM042048">
    <property type="protein sequence ID" value="KAI3758359.1"/>
    <property type="molecule type" value="Genomic_DNA"/>
</dbReference>
<reference evidence="1 2" key="2">
    <citation type="journal article" date="2022" name="Mol. Ecol. Resour.">
        <title>The genomes of chicory, endive, great burdock and yacon provide insights into Asteraceae paleo-polyploidization history and plant inulin production.</title>
        <authorList>
            <person name="Fan W."/>
            <person name="Wang S."/>
            <person name="Wang H."/>
            <person name="Wang A."/>
            <person name="Jiang F."/>
            <person name="Liu H."/>
            <person name="Zhao H."/>
            <person name="Xu D."/>
            <person name="Zhang Y."/>
        </authorList>
    </citation>
    <scope>NUCLEOTIDE SEQUENCE [LARGE SCALE GENOMIC DNA]</scope>
    <source>
        <strain evidence="2">cv. Niubang</strain>
    </source>
</reference>
<reference evidence="2" key="1">
    <citation type="journal article" date="2022" name="Mol. Ecol. Resour.">
        <title>The genomes of chicory, endive, great burdock and yacon provide insights into Asteraceae palaeo-polyploidization history and plant inulin production.</title>
        <authorList>
            <person name="Fan W."/>
            <person name="Wang S."/>
            <person name="Wang H."/>
            <person name="Wang A."/>
            <person name="Jiang F."/>
            <person name="Liu H."/>
            <person name="Zhao H."/>
            <person name="Xu D."/>
            <person name="Zhang Y."/>
        </authorList>
    </citation>
    <scope>NUCLEOTIDE SEQUENCE [LARGE SCALE GENOMIC DNA]</scope>
    <source>
        <strain evidence="2">cv. Niubang</strain>
    </source>
</reference>